<dbReference type="InterPro" id="IPR020103">
    <property type="entry name" value="PsdUridine_synth_cat_dom_sf"/>
</dbReference>
<comment type="similarity">
    <text evidence="1 8">Belongs to the pseudouridine synthase RsuA family.</text>
</comment>
<proteinExistence type="inferred from homology"/>
<evidence type="ECO:0000256" key="7">
    <source>
        <dbReference type="PROSITE-ProRule" id="PRU00182"/>
    </source>
</evidence>
<comment type="catalytic activity">
    <reaction evidence="5">
        <text>uridine(2605) in 23S rRNA = pseudouridine(2605) in 23S rRNA</text>
        <dbReference type="Rhea" id="RHEA:42520"/>
        <dbReference type="Rhea" id="RHEA-COMP:10095"/>
        <dbReference type="Rhea" id="RHEA-COMP:10096"/>
        <dbReference type="ChEBI" id="CHEBI:65314"/>
        <dbReference type="ChEBI" id="CHEBI:65315"/>
        <dbReference type="EC" id="5.4.99.22"/>
    </reaction>
</comment>
<dbReference type="STRING" id="1810504.PG2T_05500"/>
<dbReference type="Gene3D" id="3.30.70.1560">
    <property type="entry name" value="Alpha-L RNA-binding motif"/>
    <property type="match status" value="1"/>
</dbReference>
<feature type="region of interest" description="Disordered" evidence="9">
    <location>
        <begin position="240"/>
        <end position="269"/>
    </location>
</feature>
<feature type="compositionally biased region" description="Low complexity" evidence="9">
    <location>
        <begin position="243"/>
        <end position="260"/>
    </location>
</feature>
<gene>
    <name evidence="11" type="ORF">PG2T_05500</name>
</gene>
<protein>
    <recommendedName>
        <fullName evidence="8">Pseudouridine synthase</fullName>
        <ecNumber evidence="8">5.4.99.-</ecNumber>
    </recommendedName>
</protein>
<dbReference type="InterPro" id="IPR002942">
    <property type="entry name" value="S4_RNA-bd"/>
</dbReference>
<reference evidence="12" key="1">
    <citation type="submission" date="2016-03" db="EMBL/GenBank/DDBJ databases">
        <title>Complete genome sequence of Solimmundus cernigliae, representing a novel lineage of polycyclic aromatic hydrocarbon degraders within the Gammaproteobacteria.</title>
        <authorList>
            <person name="Singleton D.R."/>
            <person name="Dickey A.N."/>
            <person name="Scholl E.H."/>
            <person name="Wright F.A."/>
            <person name="Aitken M.D."/>
        </authorList>
    </citation>
    <scope>NUCLEOTIDE SEQUENCE [LARGE SCALE GENOMIC DNA]</scope>
    <source>
        <strain evidence="12">TR3.2</strain>
    </source>
</reference>
<dbReference type="KEGG" id="gbi:PG2T_05500"/>
<dbReference type="InterPro" id="IPR006145">
    <property type="entry name" value="PsdUridine_synth_RsuA/RluA"/>
</dbReference>
<evidence type="ECO:0000256" key="6">
    <source>
        <dbReference type="ARBA" id="ARBA00037383"/>
    </source>
</evidence>
<dbReference type="NCBIfam" id="TIGR00093">
    <property type="entry name" value="pseudouridine synthase"/>
    <property type="match status" value="1"/>
</dbReference>
<dbReference type="GO" id="GO:0003723">
    <property type="term" value="F:RNA binding"/>
    <property type="evidence" value="ECO:0007669"/>
    <property type="project" value="UniProtKB-KW"/>
</dbReference>
<evidence type="ECO:0000256" key="9">
    <source>
        <dbReference type="SAM" id="MobiDB-lite"/>
    </source>
</evidence>
<dbReference type="InterPro" id="IPR000748">
    <property type="entry name" value="PsdUridine_synth_RsuA/RluB/E/F"/>
</dbReference>
<dbReference type="Pfam" id="PF00849">
    <property type="entry name" value="PseudoU_synth_2"/>
    <property type="match status" value="1"/>
</dbReference>
<feature type="domain" description="RNA-binding S4" evidence="10">
    <location>
        <begin position="12"/>
        <end position="71"/>
    </location>
</feature>
<dbReference type="FunFam" id="3.30.70.580:FF:000009">
    <property type="entry name" value="Pseudouridine synthase"/>
    <property type="match status" value="1"/>
</dbReference>
<dbReference type="SUPFAM" id="SSF55120">
    <property type="entry name" value="Pseudouridine synthase"/>
    <property type="match status" value="1"/>
</dbReference>
<dbReference type="InterPro" id="IPR018496">
    <property type="entry name" value="PsdUridine_synth_RsuA/RluB_CS"/>
</dbReference>
<dbReference type="GO" id="GO:0005829">
    <property type="term" value="C:cytosol"/>
    <property type="evidence" value="ECO:0007669"/>
    <property type="project" value="UniProtKB-ARBA"/>
</dbReference>
<dbReference type="Gene3D" id="3.10.290.10">
    <property type="entry name" value="RNA-binding S4 domain"/>
    <property type="match status" value="1"/>
</dbReference>
<evidence type="ECO:0000256" key="2">
    <source>
        <dbReference type="ARBA" id="ARBA00022552"/>
    </source>
</evidence>
<dbReference type="SUPFAM" id="SSF55174">
    <property type="entry name" value="Alpha-L RNA-binding motif"/>
    <property type="match status" value="1"/>
</dbReference>
<evidence type="ECO:0000313" key="12">
    <source>
        <dbReference type="Proteomes" id="UP000092952"/>
    </source>
</evidence>
<dbReference type="AlphaFoldDB" id="A0A1B1YSE8"/>
<dbReference type="GO" id="GO:0000455">
    <property type="term" value="P:enzyme-directed rRNA pseudouridine synthesis"/>
    <property type="evidence" value="ECO:0007669"/>
    <property type="project" value="UniProtKB-ARBA"/>
</dbReference>
<dbReference type="InParanoid" id="A0A1B1YSE8"/>
<dbReference type="PROSITE" id="PS01149">
    <property type="entry name" value="PSI_RSU"/>
    <property type="match status" value="1"/>
</dbReference>
<dbReference type="OrthoDB" id="9807213at2"/>
<dbReference type="SMART" id="SM00363">
    <property type="entry name" value="S4"/>
    <property type="match status" value="1"/>
</dbReference>
<dbReference type="CDD" id="cd02556">
    <property type="entry name" value="PseudoU_synth_RluB"/>
    <property type="match status" value="1"/>
</dbReference>
<evidence type="ECO:0000259" key="10">
    <source>
        <dbReference type="SMART" id="SM00363"/>
    </source>
</evidence>
<comment type="function">
    <text evidence="6">Responsible for synthesis of pseudouridine from uracil-2605 in 23S ribosomal RNA.</text>
</comment>
<evidence type="ECO:0000256" key="3">
    <source>
        <dbReference type="ARBA" id="ARBA00022884"/>
    </source>
</evidence>
<accession>A0A1B1YSE8</accession>
<dbReference type="EC" id="5.4.99.-" evidence="8"/>
<dbReference type="InterPro" id="IPR042092">
    <property type="entry name" value="PsdUridine_s_RsuA/RluB/E/F_cat"/>
</dbReference>
<dbReference type="FunFam" id="3.10.290.10:FF:000003">
    <property type="entry name" value="Pseudouridine synthase"/>
    <property type="match status" value="1"/>
</dbReference>
<dbReference type="InterPro" id="IPR020094">
    <property type="entry name" value="TruA/RsuA/RluB/E/F_N"/>
</dbReference>
<sequence length="269" mass="29547">MPTERKHPAAGERLHKVLAQVGLGSRRQIEDWIRAGRVHVNDQPAVLGQSVTGADRIAVDGQPVTLAAPAKTRLLIYHKPEGEVCTRHDPEGRPTVFDRLPPLPSGRWISVGRLDINSSGLLLLTTDGALANRLMHPSNHLQREYAVRVNGDVDAAMLERLRAGVELEDGPARFVIITDGGGEGRNHWYNVTVDEGRNRLVRRLWTSQGIVVSRLLRVRFGPLQLPRALGRGQYREATAAELASVSARPAPASRPVRSSSGLKPTRRRG</sequence>
<dbReference type="PANTHER" id="PTHR47683:SF3">
    <property type="entry name" value="RIBOSOMAL LARGE SUBUNIT PSEUDOURIDINE SYNTHASE B"/>
    <property type="match status" value="1"/>
</dbReference>
<dbReference type="InterPro" id="IPR036986">
    <property type="entry name" value="S4_RNA-bd_sf"/>
</dbReference>
<evidence type="ECO:0000256" key="5">
    <source>
        <dbReference type="ARBA" id="ARBA00036944"/>
    </source>
</evidence>
<dbReference type="Gene3D" id="3.30.70.580">
    <property type="entry name" value="Pseudouridine synthase I, catalytic domain, N-terminal subdomain"/>
    <property type="match status" value="1"/>
</dbReference>
<dbReference type="CDD" id="cd00165">
    <property type="entry name" value="S4"/>
    <property type="match status" value="1"/>
</dbReference>
<evidence type="ECO:0000256" key="1">
    <source>
        <dbReference type="ARBA" id="ARBA00008348"/>
    </source>
</evidence>
<keyword evidence="4 8" id="KW-0413">Isomerase</keyword>
<name>A0A1B1YSE8_9GAMM</name>
<dbReference type="GO" id="GO:0160139">
    <property type="term" value="F:23S rRNA pseudouridine(2605) synthase activity"/>
    <property type="evidence" value="ECO:0007669"/>
    <property type="project" value="UniProtKB-EC"/>
</dbReference>
<keyword evidence="2" id="KW-0698">rRNA processing</keyword>
<keyword evidence="3 7" id="KW-0694">RNA-binding</keyword>
<dbReference type="Pfam" id="PF01479">
    <property type="entry name" value="S4"/>
    <property type="match status" value="1"/>
</dbReference>
<organism evidence="11 12">
    <name type="scientific">Immundisolibacter cernigliae</name>
    <dbReference type="NCBI Taxonomy" id="1810504"/>
    <lineage>
        <taxon>Bacteria</taxon>
        <taxon>Pseudomonadati</taxon>
        <taxon>Pseudomonadota</taxon>
        <taxon>Gammaproteobacteria</taxon>
        <taxon>Immundisolibacterales</taxon>
        <taxon>Immundisolibacteraceae</taxon>
        <taxon>Immundisolibacter</taxon>
    </lineage>
</organism>
<dbReference type="NCBIfam" id="NF007976">
    <property type="entry name" value="PRK10700.1"/>
    <property type="match status" value="1"/>
</dbReference>
<dbReference type="Proteomes" id="UP000092952">
    <property type="component" value="Chromosome"/>
</dbReference>
<dbReference type="FunFam" id="3.30.70.1560:FF:000001">
    <property type="entry name" value="Pseudouridine synthase"/>
    <property type="match status" value="1"/>
</dbReference>
<dbReference type="PANTHER" id="PTHR47683">
    <property type="entry name" value="PSEUDOURIDINE SYNTHASE FAMILY PROTEIN-RELATED"/>
    <property type="match status" value="1"/>
</dbReference>
<evidence type="ECO:0000313" key="11">
    <source>
        <dbReference type="EMBL" id="ANX03702.1"/>
    </source>
</evidence>
<keyword evidence="12" id="KW-1185">Reference proteome</keyword>
<dbReference type="PROSITE" id="PS50889">
    <property type="entry name" value="S4"/>
    <property type="match status" value="1"/>
</dbReference>
<dbReference type="InterPro" id="IPR050343">
    <property type="entry name" value="RsuA_PseudoU_synthase"/>
</dbReference>
<dbReference type="EMBL" id="CP014671">
    <property type="protein sequence ID" value="ANX03702.1"/>
    <property type="molecule type" value="Genomic_DNA"/>
</dbReference>
<evidence type="ECO:0000256" key="8">
    <source>
        <dbReference type="RuleBase" id="RU003887"/>
    </source>
</evidence>
<evidence type="ECO:0000256" key="4">
    <source>
        <dbReference type="ARBA" id="ARBA00023235"/>
    </source>
</evidence>
<dbReference type="FunCoup" id="A0A1B1YSE8">
    <property type="interactions" value="359"/>
</dbReference>